<dbReference type="PANTHER" id="PTHR18901">
    <property type="entry name" value="2-DEOXYGLUCOSE-6-PHOSPHATE PHOSPHATASE 2"/>
    <property type="match status" value="1"/>
</dbReference>
<dbReference type="AlphaFoldDB" id="A0A2T0WFW7"/>
<dbReference type="NCBIfam" id="TIGR01509">
    <property type="entry name" value="HAD-SF-IA-v3"/>
    <property type="match status" value="1"/>
</dbReference>
<dbReference type="InterPro" id="IPR006439">
    <property type="entry name" value="HAD-SF_hydro_IA"/>
</dbReference>
<dbReference type="InterPro" id="IPR036412">
    <property type="entry name" value="HAD-like_sf"/>
</dbReference>
<dbReference type="PANTHER" id="PTHR18901:SF38">
    <property type="entry name" value="PSEUDOURIDINE-5'-PHOSPHATASE"/>
    <property type="match status" value="1"/>
</dbReference>
<dbReference type="SUPFAM" id="SSF56784">
    <property type="entry name" value="HAD-like"/>
    <property type="match status" value="1"/>
</dbReference>
<accession>A0A2T0WFW7</accession>
<keyword evidence="1" id="KW-0378">Hydrolase</keyword>
<keyword evidence="2" id="KW-1185">Reference proteome</keyword>
<dbReference type="SFLD" id="SFLDG01135">
    <property type="entry name" value="C1.5.6:_HAD__Beta-PGM__Phospha"/>
    <property type="match status" value="1"/>
</dbReference>
<dbReference type="SFLD" id="SFLDG01129">
    <property type="entry name" value="C1.5:_HAD__Beta-PGM__Phosphata"/>
    <property type="match status" value="1"/>
</dbReference>
<dbReference type="Gene3D" id="3.40.50.1000">
    <property type="entry name" value="HAD superfamily/HAD-like"/>
    <property type="match status" value="1"/>
</dbReference>
<dbReference type="CDD" id="cd07505">
    <property type="entry name" value="HAD_BPGM-like"/>
    <property type="match status" value="1"/>
</dbReference>
<dbReference type="InterPro" id="IPR023198">
    <property type="entry name" value="PGP-like_dom2"/>
</dbReference>
<sequence length="229" mass="24308">MRVTRIKAIIFDLDGCLVDSERLVLEAIVDEMKAEGVADASFEEIRDNFLGCSLARIKAHVEQRSGRPCADGFAGRIEGRLRAAYPDHLRRIDGVLPLLQDLKDRGIAVGIATGGSVSRMGFTLQHSGLADWFIDTGFSAEMVQRGKPAPDIFLLAAEGLGVLPEDCAVMEDSPLGVTGAVTAGMRAVGFVGGGHLDGMRAAHAQNLQDTGASAVLYSLDGMLEALLDL</sequence>
<protein>
    <submittedName>
        <fullName evidence="1">HAD superfamily hydrolase (TIGR01509 family)</fullName>
    </submittedName>
</protein>
<dbReference type="InterPro" id="IPR023214">
    <property type="entry name" value="HAD_sf"/>
</dbReference>
<evidence type="ECO:0000313" key="2">
    <source>
        <dbReference type="Proteomes" id="UP000238392"/>
    </source>
</evidence>
<dbReference type="SFLD" id="SFLDS00003">
    <property type="entry name" value="Haloacid_Dehalogenase"/>
    <property type="match status" value="1"/>
</dbReference>
<dbReference type="GO" id="GO:0016787">
    <property type="term" value="F:hydrolase activity"/>
    <property type="evidence" value="ECO:0007669"/>
    <property type="project" value="UniProtKB-KW"/>
</dbReference>
<dbReference type="PRINTS" id="PR00413">
    <property type="entry name" value="HADHALOGNASE"/>
</dbReference>
<gene>
    <name evidence="1" type="ORF">CLV74_11517</name>
</gene>
<dbReference type="EMBL" id="PVTQ01000015">
    <property type="protein sequence ID" value="PRY85565.1"/>
    <property type="molecule type" value="Genomic_DNA"/>
</dbReference>
<reference evidence="1 2" key="1">
    <citation type="submission" date="2018-03" db="EMBL/GenBank/DDBJ databases">
        <title>Genomic Encyclopedia of Archaeal and Bacterial Type Strains, Phase II (KMG-II): from individual species to whole genera.</title>
        <authorList>
            <person name="Goeker M."/>
        </authorList>
    </citation>
    <scope>NUCLEOTIDE SEQUENCE [LARGE SCALE GENOMIC DNA]</scope>
    <source>
        <strain evidence="1 2">DSM 100212</strain>
    </source>
</reference>
<comment type="caution">
    <text evidence="1">The sequence shown here is derived from an EMBL/GenBank/DDBJ whole genome shotgun (WGS) entry which is preliminary data.</text>
</comment>
<dbReference type="Pfam" id="PF00702">
    <property type="entry name" value="Hydrolase"/>
    <property type="match status" value="1"/>
</dbReference>
<organism evidence="1 2">
    <name type="scientific">Donghicola tyrosinivorans</name>
    <dbReference type="NCBI Taxonomy" id="1652492"/>
    <lineage>
        <taxon>Bacteria</taxon>
        <taxon>Pseudomonadati</taxon>
        <taxon>Pseudomonadota</taxon>
        <taxon>Alphaproteobacteria</taxon>
        <taxon>Rhodobacterales</taxon>
        <taxon>Roseobacteraceae</taxon>
        <taxon>Donghicola</taxon>
    </lineage>
</organism>
<dbReference type="Proteomes" id="UP000238392">
    <property type="component" value="Unassembled WGS sequence"/>
</dbReference>
<evidence type="ECO:0000313" key="1">
    <source>
        <dbReference type="EMBL" id="PRY85565.1"/>
    </source>
</evidence>
<dbReference type="Gene3D" id="1.10.150.240">
    <property type="entry name" value="Putative phosphatase, domain 2"/>
    <property type="match status" value="1"/>
</dbReference>
<name>A0A2T0WFW7_9RHOB</name>
<proteinExistence type="predicted"/>